<evidence type="ECO:0000256" key="5">
    <source>
        <dbReference type="ARBA" id="ARBA00022989"/>
    </source>
</evidence>
<keyword evidence="3" id="KW-0997">Cell inner membrane</keyword>
<protein>
    <recommendedName>
        <fullName evidence="9">Periplasmic chaperone PpiD</fullName>
    </recommendedName>
    <alternativeName>
        <fullName evidence="10">Periplasmic folding chaperone</fullName>
    </alternativeName>
</protein>
<evidence type="ECO:0000256" key="6">
    <source>
        <dbReference type="ARBA" id="ARBA00023136"/>
    </source>
</evidence>
<keyword evidence="7" id="KW-0143">Chaperone</keyword>
<dbReference type="Gene3D" id="3.10.50.40">
    <property type="match status" value="1"/>
</dbReference>
<dbReference type="Pfam" id="PF13145">
    <property type="entry name" value="Rotamase_2"/>
    <property type="match status" value="1"/>
</dbReference>
<keyword evidence="4 12" id="KW-0812">Transmembrane</keyword>
<gene>
    <name evidence="14" type="ORF">OLX77_06620</name>
</gene>
<keyword evidence="11" id="KW-0697">Rotamase</keyword>
<evidence type="ECO:0000313" key="15">
    <source>
        <dbReference type="Proteomes" id="UP001154240"/>
    </source>
</evidence>
<dbReference type="PANTHER" id="PTHR47529">
    <property type="entry name" value="PEPTIDYL-PROLYL CIS-TRANS ISOMERASE D"/>
    <property type="match status" value="1"/>
</dbReference>
<evidence type="ECO:0000256" key="11">
    <source>
        <dbReference type="PROSITE-ProRule" id="PRU00278"/>
    </source>
</evidence>
<keyword evidence="15" id="KW-1185">Reference proteome</keyword>
<comment type="caution">
    <text evidence="14">The sequence shown here is derived from an EMBL/GenBank/DDBJ whole genome shotgun (WGS) entry which is preliminary data.</text>
</comment>
<dbReference type="InterPro" id="IPR046357">
    <property type="entry name" value="PPIase_dom_sf"/>
</dbReference>
<dbReference type="InterPro" id="IPR023058">
    <property type="entry name" value="PPIase_PpiC_CS"/>
</dbReference>
<comment type="similarity">
    <text evidence="8">Belongs to the PpiD chaperone family.</text>
</comment>
<dbReference type="PROSITE" id="PS01096">
    <property type="entry name" value="PPIC_PPIASE_1"/>
    <property type="match status" value="1"/>
</dbReference>
<reference evidence="14" key="2">
    <citation type="submission" date="2022-10" db="EMBL/GenBank/DDBJ databases">
        <authorList>
            <person name="Aronson H.S."/>
        </authorList>
    </citation>
    <scope>NUCLEOTIDE SEQUENCE</scope>
    <source>
        <strain evidence="14">RS19-109</strain>
    </source>
</reference>
<accession>A0A9X4MGI7</accession>
<keyword evidence="5 12" id="KW-1133">Transmembrane helix</keyword>
<proteinExistence type="inferred from homology"/>
<keyword evidence="2" id="KW-1003">Cell membrane</keyword>
<feature type="domain" description="PpiC" evidence="13">
    <location>
        <begin position="264"/>
        <end position="365"/>
    </location>
</feature>
<evidence type="ECO:0000256" key="1">
    <source>
        <dbReference type="ARBA" id="ARBA00004382"/>
    </source>
</evidence>
<organism evidence="14 15">
    <name type="scientific">Thiovibrio frasassiensis</name>
    <dbReference type="NCBI Taxonomy" id="2984131"/>
    <lineage>
        <taxon>Bacteria</taxon>
        <taxon>Pseudomonadati</taxon>
        <taxon>Thermodesulfobacteriota</taxon>
        <taxon>Desulfobulbia</taxon>
        <taxon>Desulfobulbales</taxon>
        <taxon>Thiovibrionaceae</taxon>
        <taxon>Thiovibrio</taxon>
    </lineage>
</organism>
<evidence type="ECO:0000256" key="10">
    <source>
        <dbReference type="ARBA" id="ARBA00042775"/>
    </source>
</evidence>
<dbReference type="Gene3D" id="1.10.4030.10">
    <property type="entry name" value="Porin chaperone SurA, peptide-binding domain"/>
    <property type="match status" value="1"/>
</dbReference>
<dbReference type="InterPro" id="IPR052029">
    <property type="entry name" value="PpiD_chaperone"/>
</dbReference>
<dbReference type="EMBL" id="JAPHEH010000001">
    <property type="protein sequence ID" value="MDG4475830.1"/>
    <property type="molecule type" value="Genomic_DNA"/>
</dbReference>
<evidence type="ECO:0000256" key="8">
    <source>
        <dbReference type="ARBA" id="ARBA00038408"/>
    </source>
</evidence>
<keyword evidence="6 12" id="KW-0472">Membrane</keyword>
<sequence length="630" mass="69444">MLDFMRRKAQSTVIQAAILIIVLVFIFWGVGTSQNGGPDSIATVNDQSISSQQYQRTYNRTIARYQEQFGSTLPAGLLEALNLKQQVLNQMVQELVMQQGATEAGLIVGSDEVRKVIQGMDAFKEEGIFKLDRYKKMLASSKMTTADFENSVRNDLLHSKIIAHLSRFARVSDSELKDRFALDNDQLKLEYVAFGADDFRTAGPIADQDLNSFFAGNKQAYLTEPQVKLRYITFLQEQGLAAIQVSDQEIEQFYTLNPDKFSTPEQRQARHILIRSDANESPELRDAKRKKLAAILALAKAGKDFSQLAREHSEDASGKNGGDLGFFSKEQMVPPFAEAAFALTEGEISGVVETQFGFHLIKLEKIRPASVTPLAAARDQIAAELKAQRGKDLTFQLANQAYEGIIQAGSLDKYAASAGAAVQTTDSFSQANPPKALTGQPALLKTIFSLKMGELSSLLEINGGYAICFVDEVKEPQVPPLTEVRARVEKDFLDDQAHAKAKDAAVALLDQTKKEGSLIAAAEKTKSSVRETPFFTRSQQATSTLPAPVVAQGLKLSAASPYPKEIGEDGSTFYVLHFKESKSASEEAFASQKEALRKMLTQEKQMEVMGAWLAYLQSRAKITIDKKFME</sequence>
<dbReference type="PROSITE" id="PS50198">
    <property type="entry name" value="PPIC_PPIASE_2"/>
    <property type="match status" value="1"/>
</dbReference>
<dbReference type="SUPFAM" id="SSF54534">
    <property type="entry name" value="FKBP-like"/>
    <property type="match status" value="1"/>
</dbReference>
<dbReference type="RefSeq" id="WP_307632804.1">
    <property type="nucleotide sequence ID" value="NZ_JAPHEH010000001.1"/>
</dbReference>
<dbReference type="Proteomes" id="UP001154240">
    <property type="component" value="Unassembled WGS sequence"/>
</dbReference>
<dbReference type="Pfam" id="PF13616">
    <property type="entry name" value="Rotamase_3"/>
    <property type="match status" value="1"/>
</dbReference>
<dbReference type="Pfam" id="PF13624">
    <property type="entry name" value="SurA_N_3"/>
    <property type="match status" value="1"/>
</dbReference>
<evidence type="ECO:0000259" key="13">
    <source>
        <dbReference type="PROSITE" id="PS50198"/>
    </source>
</evidence>
<evidence type="ECO:0000256" key="4">
    <source>
        <dbReference type="ARBA" id="ARBA00022692"/>
    </source>
</evidence>
<feature type="transmembrane region" description="Helical" evidence="12">
    <location>
        <begin position="12"/>
        <end position="31"/>
    </location>
</feature>
<dbReference type="SUPFAM" id="SSF109998">
    <property type="entry name" value="Triger factor/SurA peptide-binding domain-like"/>
    <property type="match status" value="1"/>
</dbReference>
<dbReference type="GO" id="GO:0005886">
    <property type="term" value="C:plasma membrane"/>
    <property type="evidence" value="ECO:0007669"/>
    <property type="project" value="UniProtKB-SubCell"/>
</dbReference>
<dbReference type="InterPro" id="IPR000297">
    <property type="entry name" value="PPIase_PpiC"/>
</dbReference>
<dbReference type="AlphaFoldDB" id="A0A9X4MGI7"/>
<evidence type="ECO:0000256" key="9">
    <source>
        <dbReference type="ARBA" id="ARBA00040743"/>
    </source>
</evidence>
<keyword evidence="11" id="KW-0413">Isomerase</keyword>
<name>A0A9X4MGI7_9BACT</name>
<evidence type="ECO:0000256" key="3">
    <source>
        <dbReference type="ARBA" id="ARBA00022519"/>
    </source>
</evidence>
<dbReference type="GO" id="GO:0003755">
    <property type="term" value="F:peptidyl-prolyl cis-trans isomerase activity"/>
    <property type="evidence" value="ECO:0007669"/>
    <property type="project" value="UniProtKB-KW"/>
</dbReference>
<evidence type="ECO:0000256" key="2">
    <source>
        <dbReference type="ARBA" id="ARBA00022475"/>
    </source>
</evidence>
<comment type="subcellular location">
    <subcellularLocation>
        <location evidence="1">Cell inner membrane</location>
        <topology evidence="1">Single-pass type II membrane protein</topology>
        <orientation evidence="1">Periplasmic side</orientation>
    </subcellularLocation>
</comment>
<evidence type="ECO:0000313" key="14">
    <source>
        <dbReference type="EMBL" id="MDG4475830.1"/>
    </source>
</evidence>
<reference evidence="14" key="1">
    <citation type="journal article" date="2022" name="bioRxiv">
        <title>Thiovibrio frasassiensisgen. nov., sp. nov., an autotrophic, elemental sulfur disproportionating bacterium isolated from sulfidic karst sediment, and proposal of Thiovibrionaceae fam. nov.</title>
        <authorList>
            <person name="Aronson H."/>
            <person name="Thomas C."/>
            <person name="Bhattacharyya M."/>
            <person name="Eckstein S."/>
            <person name="Jensen S."/>
            <person name="Barco R."/>
            <person name="Macalady J."/>
            <person name="Amend J."/>
        </authorList>
    </citation>
    <scope>NUCLEOTIDE SEQUENCE</scope>
    <source>
        <strain evidence="14">RS19-109</strain>
    </source>
</reference>
<dbReference type="InterPro" id="IPR027304">
    <property type="entry name" value="Trigger_fact/SurA_dom_sf"/>
</dbReference>
<dbReference type="PANTHER" id="PTHR47529:SF1">
    <property type="entry name" value="PERIPLASMIC CHAPERONE PPID"/>
    <property type="match status" value="1"/>
</dbReference>
<evidence type="ECO:0000256" key="7">
    <source>
        <dbReference type="ARBA" id="ARBA00023186"/>
    </source>
</evidence>
<evidence type="ECO:0000256" key="12">
    <source>
        <dbReference type="SAM" id="Phobius"/>
    </source>
</evidence>